<sequence>MRSTAALKIEEAVTVGLTCLEQGLDSKATVKENILRAVSMNCLPIREVKSVEELPVEVFELFHRQLGLGFEVQAGKVVGVNFTDPEGKLVTATLSGVERGEN</sequence>
<dbReference type="Proteomes" id="UP000184442">
    <property type="component" value="Unassembled WGS sequence"/>
</dbReference>
<gene>
    <name evidence="1" type="ORF">SAMN02745176_01634</name>
</gene>
<dbReference type="EMBL" id="FQZS01000010">
    <property type="protein sequence ID" value="SHI87504.1"/>
    <property type="molecule type" value="Genomic_DNA"/>
</dbReference>
<dbReference type="AlphaFoldDB" id="A0A1M6EPV2"/>
<evidence type="ECO:0000313" key="1">
    <source>
        <dbReference type="EMBL" id="SHI87504.1"/>
    </source>
</evidence>
<dbReference type="RefSeq" id="WP_073025721.1">
    <property type="nucleotide sequence ID" value="NZ_FQZS01000010.1"/>
</dbReference>
<proteinExistence type="predicted"/>
<organism evidence="1 2">
    <name type="scientific">Lutispora thermophila DSM 19022</name>
    <dbReference type="NCBI Taxonomy" id="1122184"/>
    <lineage>
        <taxon>Bacteria</taxon>
        <taxon>Bacillati</taxon>
        <taxon>Bacillota</taxon>
        <taxon>Clostridia</taxon>
        <taxon>Lutisporales</taxon>
        <taxon>Lutisporaceae</taxon>
        <taxon>Lutispora</taxon>
    </lineage>
</organism>
<reference evidence="1 2" key="1">
    <citation type="submission" date="2016-11" db="EMBL/GenBank/DDBJ databases">
        <authorList>
            <person name="Jaros S."/>
            <person name="Januszkiewicz K."/>
            <person name="Wedrychowicz H."/>
        </authorList>
    </citation>
    <scope>NUCLEOTIDE SEQUENCE [LARGE SCALE GENOMIC DNA]</scope>
    <source>
        <strain evidence="1 2">DSM 19022</strain>
    </source>
</reference>
<dbReference type="OrthoDB" id="2083442at2"/>
<accession>A0A1M6EPV2</accession>
<protein>
    <submittedName>
        <fullName evidence="1">Uncharacterized protein</fullName>
    </submittedName>
</protein>
<evidence type="ECO:0000313" key="2">
    <source>
        <dbReference type="Proteomes" id="UP000184442"/>
    </source>
</evidence>
<name>A0A1M6EPV2_9FIRM</name>
<keyword evidence="2" id="KW-1185">Reference proteome</keyword>
<dbReference type="STRING" id="1122184.SAMN02745176_01634"/>